<reference evidence="1" key="1">
    <citation type="submission" date="2021-05" db="EMBL/GenBank/DDBJ databases">
        <authorList>
            <person name="Scholz U."/>
            <person name="Mascher M."/>
            <person name="Fiebig A."/>
        </authorList>
    </citation>
    <scope>NUCLEOTIDE SEQUENCE [LARGE SCALE GENOMIC DNA]</scope>
</reference>
<proteinExistence type="predicted"/>
<sequence>MDASLTASRNVQSNTKQQLALVPVIDLLSPGSAGAIADACRSHGFFKAVNHGMAVGITETLEAEAMAFFALPRGDKINSSFGFTKPLGYGCGNIGTNGDVGSLEYLIVSDTDNSTPTMPIALCHAMDAYMTIVQEVAGRVLELMAEGLGMEDTNVFRGMVHRDGSDELLRLNHYPPSLRLEEAPGTGFGEHTDPQLMSLLRSNSVSGLQIALRDGTWLPVAPDTESVFVNVGDAMQVLTNGRYRSVRHRVVAEPGTGEADVLSRLSTIYFGGPAPAERIVPVAGLMGALEVSEYMSFTWEEYKSAAYKTKLGACRLEPFLLKELGAEETTATSS</sequence>
<dbReference type="Proteomes" id="UP001732700">
    <property type="component" value="Chromosome 1A"/>
</dbReference>
<evidence type="ECO:0000313" key="1">
    <source>
        <dbReference type="EnsemblPlants" id="AVESA.00010b.r2.1AG0049550.1.CDS"/>
    </source>
</evidence>
<accession>A0ACD5TGH4</accession>
<name>A0ACD5TGH4_AVESA</name>
<keyword evidence="2" id="KW-1185">Reference proteome</keyword>
<dbReference type="EnsemblPlants" id="AVESA.00010b.r2.1AG0049550.1">
    <property type="protein sequence ID" value="AVESA.00010b.r2.1AG0049550.1.CDS"/>
    <property type="gene ID" value="AVESA.00010b.r2.1AG0049550"/>
</dbReference>
<protein>
    <submittedName>
        <fullName evidence="1">Uncharacterized protein</fullName>
    </submittedName>
</protein>
<evidence type="ECO:0000313" key="2">
    <source>
        <dbReference type="Proteomes" id="UP001732700"/>
    </source>
</evidence>
<organism evidence="1 2">
    <name type="scientific">Avena sativa</name>
    <name type="common">Oat</name>
    <dbReference type="NCBI Taxonomy" id="4498"/>
    <lineage>
        <taxon>Eukaryota</taxon>
        <taxon>Viridiplantae</taxon>
        <taxon>Streptophyta</taxon>
        <taxon>Embryophyta</taxon>
        <taxon>Tracheophyta</taxon>
        <taxon>Spermatophyta</taxon>
        <taxon>Magnoliopsida</taxon>
        <taxon>Liliopsida</taxon>
        <taxon>Poales</taxon>
        <taxon>Poaceae</taxon>
        <taxon>BOP clade</taxon>
        <taxon>Pooideae</taxon>
        <taxon>Poodae</taxon>
        <taxon>Poeae</taxon>
        <taxon>Poeae Chloroplast Group 1 (Aveneae type)</taxon>
        <taxon>Aveninae</taxon>
        <taxon>Avena</taxon>
    </lineage>
</organism>
<reference evidence="1" key="2">
    <citation type="submission" date="2025-09" db="UniProtKB">
        <authorList>
            <consortium name="EnsemblPlants"/>
        </authorList>
    </citation>
    <scope>IDENTIFICATION</scope>
</reference>